<dbReference type="EMBL" id="SHLD01000001">
    <property type="protein sequence ID" value="RZU72278.1"/>
    <property type="molecule type" value="Genomic_DNA"/>
</dbReference>
<dbReference type="InterPro" id="IPR050925">
    <property type="entry name" value="Rhomboid_protease_S54"/>
</dbReference>
<dbReference type="GO" id="GO:0006508">
    <property type="term" value="P:proteolysis"/>
    <property type="evidence" value="ECO:0007669"/>
    <property type="project" value="UniProtKB-KW"/>
</dbReference>
<dbReference type="GO" id="GO:0004252">
    <property type="term" value="F:serine-type endopeptidase activity"/>
    <property type="evidence" value="ECO:0007669"/>
    <property type="project" value="InterPro"/>
</dbReference>
<gene>
    <name evidence="9" type="ORF">EV384_0637</name>
</gene>
<evidence type="ECO:0000259" key="8">
    <source>
        <dbReference type="Pfam" id="PF01694"/>
    </source>
</evidence>
<evidence type="ECO:0000313" key="9">
    <source>
        <dbReference type="EMBL" id="RZU72278.1"/>
    </source>
</evidence>
<dbReference type="Proteomes" id="UP000294114">
    <property type="component" value="Unassembled WGS sequence"/>
</dbReference>
<dbReference type="SUPFAM" id="SSF144091">
    <property type="entry name" value="Rhomboid-like"/>
    <property type="match status" value="1"/>
</dbReference>
<keyword evidence="9" id="KW-0645">Protease</keyword>
<dbReference type="PANTHER" id="PTHR43731">
    <property type="entry name" value="RHOMBOID PROTEASE"/>
    <property type="match status" value="1"/>
</dbReference>
<keyword evidence="4" id="KW-0378">Hydrolase</keyword>
<keyword evidence="6 7" id="KW-0472">Membrane</keyword>
<feature type="domain" description="Peptidase S54 rhomboid" evidence="8">
    <location>
        <begin position="149"/>
        <end position="280"/>
    </location>
</feature>
<feature type="transmembrane region" description="Helical" evidence="7">
    <location>
        <begin position="83"/>
        <end position="102"/>
    </location>
</feature>
<organism evidence="9 10">
    <name type="scientific">Micromonospora kangleipakensis</name>
    <dbReference type="NCBI Taxonomy" id="1077942"/>
    <lineage>
        <taxon>Bacteria</taxon>
        <taxon>Bacillati</taxon>
        <taxon>Actinomycetota</taxon>
        <taxon>Actinomycetes</taxon>
        <taxon>Micromonosporales</taxon>
        <taxon>Micromonosporaceae</taxon>
        <taxon>Micromonospora</taxon>
    </lineage>
</organism>
<evidence type="ECO:0000256" key="1">
    <source>
        <dbReference type="ARBA" id="ARBA00004141"/>
    </source>
</evidence>
<dbReference type="Pfam" id="PF01694">
    <property type="entry name" value="Rhomboid"/>
    <property type="match status" value="1"/>
</dbReference>
<dbReference type="InterPro" id="IPR022764">
    <property type="entry name" value="Peptidase_S54_rhomboid_dom"/>
</dbReference>
<evidence type="ECO:0000256" key="6">
    <source>
        <dbReference type="ARBA" id="ARBA00023136"/>
    </source>
</evidence>
<sequence length="316" mass="33046">MTERSGQAGDGTGGSVPTTPVCYRHPDRETYIRCTRCDRPICPECMREASVGHQCPECVNEGRRSVRPARTAFGGGAAGRHGYVTKTLIALNVLVMLLSIAWDRGGDAAAGGAGFGGLMGGGTPLTEWGGVLGYASYVNFGPAHGIAAGEWYRLVTAMFLHYGLVHLLLNMWALWVLGRTLEAVLGPLRFLALYLIAGLGGNVAVYLFSAPNSTAVGASTAIFGLFAAIFVIMRRLGRDTSAIVPILVINLIFTFTVPGISIAGHLGGLVAGALMALVLAYAPRMRRTVFQAAGGAILLVALLGLALVRTGMLLGG</sequence>
<dbReference type="Gene3D" id="1.20.1540.10">
    <property type="entry name" value="Rhomboid-like"/>
    <property type="match status" value="1"/>
</dbReference>
<evidence type="ECO:0000313" key="10">
    <source>
        <dbReference type="Proteomes" id="UP000294114"/>
    </source>
</evidence>
<evidence type="ECO:0000256" key="7">
    <source>
        <dbReference type="SAM" id="Phobius"/>
    </source>
</evidence>
<name>A0A4Q8B4N8_9ACTN</name>
<evidence type="ECO:0000256" key="2">
    <source>
        <dbReference type="ARBA" id="ARBA00009045"/>
    </source>
</evidence>
<feature type="transmembrane region" description="Helical" evidence="7">
    <location>
        <begin position="190"/>
        <end position="209"/>
    </location>
</feature>
<dbReference type="RefSeq" id="WP_130329944.1">
    <property type="nucleotide sequence ID" value="NZ_SHLD01000001.1"/>
</dbReference>
<dbReference type="InterPro" id="IPR035952">
    <property type="entry name" value="Rhomboid-like_sf"/>
</dbReference>
<comment type="subcellular location">
    <subcellularLocation>
        <location evidence="1">Membrane</location>
        <topology evidence="1">Multi-pass membrane protein</topology>
    </subcellularLocation>
</comment>
<evidence type="ECO:0000256" key="3">
    <source>
        <dbReference type="ARBA" id="ARBA00022692"/>
    </source>
</evidence>
<protein>
    <submittedName>
        <fullName evidence="9">Membrane associated rhomboid family serine protease</fullName>
    </submittedName>
</protein>
<keyword evidence="10" id="KW-1185">Reference proteome</keyword>
<feature type="transmembrane region" description="Helical" evidence="7">
    <location>
        <begin position="159"/>
        <end position="178"/>
    </location>
</feature>
<dbReference type="GO" id="GO:0016020">
    <property type="term" value="C:membrane"/>
    <property type="evidence" value="ECO:0007669"/>
    <property type="project" value="UniProtKB-SubCell"/>
</dbReference>
<dbReference type="OrthoDB" id="9807874at2"/>
<reference evidence="9 10" key="1">
    <citation type="submission" date="2019-02" db="EMBL/GenBank/DDBJ databases">
        <title>Sequencing the genomes of 1000 actinobacteria strains.</title>
        <authorList>
            <person name="Klenk H.-P."/>
        </authorList>
    </citation>
    <scope>NUCLEOTIDE SEQUENCE [LARGE SCALE GENOMIC DNA]</scope>
    <source>
        <strain evidence="9 10">DSM 45612</strain>
    </source>
</reference>
<dbReference type="PANTHER" id="PTHR43731:SF14">
    <property type="entry name" value="PRESENILIN-ASSOCIATED RHOMBOID-LIKE PROTEIN, MITOCHONDRIAL"/>
    <property type="match status" value="1"/>
</dbReference>
<keyword evidence="3 7" id="KW-0812">Transmembrane</keyword>
<feature type="transmembrane region" description="Helical" evidence="7">
    <location>
        <begin position="263"/>
        <end position="282"/>
    </location>
</feature>
<dbReference type="AlphaFoldDB" id="A0A4Q8B4N8"/>
<feature type="transmembrane region" description="Helical" evidence="7">
    <location>
        <begin position="289"/>
        <end position="308"/>
    </location>
</feature>
<evidence type="ECO:0000256" key="5">
    <source>
        <dbReference type="ARBA" id="ARBA00022989"/>
    </source>
</evidence>
<comment type="similarity">
    <text evidence="2">Belongs to the peptidase S54 family.</text>
</comment>
<keyword evidence="5 7" id="KW-1133">Transmembrane helix</keyword>
<proteinExistence type="inferred from homology"/>
<feature type="transmembrane region" description="Helical" evidence="7">
    <location>
        <begin position="215"/>
        <end position="233"/>
    </location>
</feature>
<comment type="caution">
    <text evidence="9">The sequence shown here is derived from an EMBL/GenBank/DDBJ whole genome shotgun (WGS) entry which is preliminary data.</text>
</comment>
<accession>A0A4Q8B4N8</accession>
<feature type="transmembrane region" description="Helical" evidence="7">
    <location>
        <begin position="240"/>
        <end position="257"/>
    </location>
</feature>
<evidence type="ECO:0000256" key="4">
    <source>
        <dbReference type="ARBA" id="ARBA00022801"/>
    </source>
</evidence>